<dbReference type="GO" id="GO:0033744">
    <property type="term" value="F:L-methionine:thioredoxin-disulfide S-oxidoreductase activity"/>
    <property type="evidence" value="ECO:0007669"/>
    <property type="project" value="RHEA"/>
</dbReference>
<feature type="signal peptide" evidence="5">
    <location>
        <begin position="1"/>
        <end position="19"/>
    </location>
</feature>
<evidence type="ECO:0000256" key="4">
    <source>
        <dbReference type="HAMAP-Rule" id="MF_01401"/>
    </source>
</evidence>
<name>B6BWA4_9PROT</name>
<protein>
    <recommendedName>
        <fullName evidence="4">Peptide methionine sulfoxide reductase MsrA</fullName>
        <shortName evidence="4">Protein-methionine-S-oxide reductase</shortName>
        <ecNumber evidence="4">1.8.4.11</ecNumber>
    </recommendedName>
    <alternativeName>
        <fullName evidence="4">Peptide-methionine (S)-S-oxide reductase</fullName>
        <shortName evidence="4">Peptide Met(O) reductase</shortName>
    </alternativeName>
</protein>
<dbReference type="PANTHER" id="PTHR43774">
    <property type="entry name" value="PEPTIDE METHIONINE SULFOXIDE REDUCTASE"/>
    <property type="match status" value="1"/>
</dbReference>
<dbReference type="HOGENOM" id="CLU_031040_10_2_4"/>
<evidence type="ECO:0000256" key="5">
    <source>
        <dbReference type="SAM" id="SignalP"/>
    </source>
</evidence>
<dbReference type="PANTHER" id="PTHR43774:SF1">
    <property type="entry name" value="PEPTIDE METHIONINE SULFOXIDE REDUCTASE MSRA 2"/>
    <property type="match status" value="1"/>
</dbReference>
<dbReference type="InterPro" id="IPR036509">
    <property type="entry name" value="Met_Sox_Rdtase_MsrA_sf"/>
</dbReference>
<keyword evidence="5" id="KW-0732">Signal</keyword>
<feature type="active site" evidence="4">
    <location>
        <position position="31"/>
    </location>
</feature>
<evidence type="ECO:0000256" key="1">
    <source>
        <dbReference type="ARBA" id="ARBA00023002"/>
    </source>
</evidence>
<comment type="function">
    <text evidence="4">Has an important function as a repair enzyme for proteins that have been inactivated by oxidation. Catalyzes the reversible oxidation-reduction of methionine sulfoxide in proteins to methionine.</text>
</comment>
<comment type="catalytic activity">
    <reaction evidence="3 4">
        <text>[thioredoxin]-disulfide + L-methionine + H2O = L-methionine (S)-S-oxide + [thioredoxin]-dithiol</text>
        <dbReference type="Rhea" id="RHEA:19993"/>
        <dbReference type="Rhea" id="RHEA-COMP:10698"/>
        <dbReference type="Rhea" id="RHEA-COMP:10700"/>
        <dbReference type="ChEBI" id="CHEBI:15377"/>
        <dbReference type="ChEBI" id="CHEBI:29950"/>
        <dbReference type="ChEBI" id="CHEBI:50058"/>
        <dbReference type="ChEBI" id="CHEBI:57844"/>
        <dbReference type="ChEBI" id="CHEBI:58772"/>
        <dbReference type="EC" id="1.8.4.11"/>
    </reaction>
</comment>
<dbReference type="STRING" id="314607.KB13_400"/>
<comment type="catalytic activity">
    <reaction evidence="2 4">
        <text>L-methionyl-[protein] + [thioredoxin]-disulfide + H2O = L-methionyl-(S)-S-oxide-[protein] + [thioredoxin]-dithiol</text>
        <dbReference type="Rhea" id="RHEA:14217"/>
        <dbReference type="Rhea" id="RHEA-COMP:10698"/>
        <dbReference type="Rhea" id="RHEA-COMP:10700"/>
        <dbReference type="Rhea" id="RHEA-COMP:12313"/>
        <dbReference type="Rhea" id="RHEA-COMP:12315"/>
        <dbReference type="ChEBI" id="CHEBI:15377"/>
        <dbReference type="ChEBI" id="CHEBI:16044"/>
        <dbReference type="ChEBI" id="CHEBI:29950"/>
        <dbReference type="ChEBI" id="CHEBI:44120"/>
        <dbReference type="ChEBI" id="CHEBI:50058"/>
        <dbReference type="EC" id="1.8.4.11"/>
    </reaction>
</comment>
<organism evidence="7 8">
    <name type="scientific">beta proteobacterium KB13</name>
    <dbReference type="NCBI Taxonomy" id="314607"/>
    <lineage>
        <taxon>Bacteria</taxon>
        <taxon>Pseudomonadati</taxon>
        <taxon>Pseudomonadota</taxon>
        <taxon>Betaproteobacteria</taxon>
        <taxon>Nitrosomonadales</taxon>
        <taxon>OM43 clade</taxon>
    </lineage>
</organism>
<accession>B6BWA4</accession>
<dbReference type="Pfam" id="PF01625">
    <property type="entry name" value="PMSR"/>
    <property type="match status" value="1"/>
</dbReference>
<feature type="chain" id="PRO_5002840924" description="Peptide methionine sulfoxide reductase MsrA" evidence="5">
    <location>
        <begin position="20"/>
        <end position="186"/>
    </location>
</feature>
<keyword evidence="8" id="KW-1185">Reference proteome</keyword>
<gene>
    <name evidence="4 7" type="primary">msrA</name>
    <name evidence="7" type="ORF">KB13_400</name>
</gene>
<evidence type="ECO:0000256" key="2">
    <source>
        <dbReference type="ARBA" id="ARBA00047806"/>
    </source>
</evidence>
<dbReference type="EC" id="1.8.4.11" evidence="4"/>
<dbReference type="eggNOG" id="COG0225">
    <property type="taxonomic scope" value="Bacteria"/>
</dbReference>
<evidence type="ECO:0000259" key="6">
    <source>
        <dbReference type="Pfam" id="PF01625"/>
    </source>
</evidence>
<dbReference type="GO" id="GO:0008113">
    <property type="term" value="F:peptide-methionine (S)-S-oxide reductase activity"/>
    <property type="evidence" value="ECO:0007669"/>
    <property type="project" value="UniProtKB-UniRule"/>
</dbReference>
<dbReference type="Proteomes" id="UP000004188">
    <property type="component" value="Unassembled WGS sequence"/>
</dbReference>
<dbReference type="NCBIfam" id="TIGR00401">
    <property type="entry name" value="msrA"/>
    <property type="match status" value="1"/>
</dbReference>
<comment type="similarity">
    <text evidence="4">Belongs to the MsrA Met sulfoxide reductase family.</text>
</comment>
<evidence type="ECO:0000313" key="7">
    <source>
        <dbReference type="EMBL" id="EDZ64268.1"/>
    </source>
</evidence>
<dbReference type="EMBL" id="DS995299">
    <property type="protein sequence ID" value="EDZ64268.1"/>
    <property type="molecule type" value="Genomic_DNA"/>
</dbReference>
<evidence type="ECO:0000313" key="8">
    <source>
        <dbReference type="Proteomes" id="UP000004188"/>
    </source>
</evidence>
<keyword evidence="1 4" id="KW-0560">Oxidoreductase</keyword>
<dbReference type="HAMAP" id="MF_01401">
    <property type="entry name" value="MsrA"/>
    <property type="match status" value="1"/>
</dbReference>
<dbReference type="SUPFAM" id="SSF55068">
    <property type="entry name" value="Peptide methionine sulfoxide reductase"/>
    <property type="match status" value="1"/>
</dbReference>
<dbReference type="InterPro" id="IPR002569">
    <property type="entry name" value="Met_Sox_Rdtase_MsrA_dom"/>
</dbReference>
<sequence length="186" mass="21175">MKFLLAGLLLITQSFTVFSMQKKEIYLAGGCYWGLEYLLQDLPGVLNTEVGFSGGSLENATYDDVKTGATGHAETIYISYNEKVISLEQLLFEFFRMHNPTTKNQQGNDIGTQYRSAIFYLNDEQKQIAKEVITKVNQSGHWPDPVVTEVLPFQTFYPAQLDHQDYIKKNPGGYSCHFVRDFSFTN</sequence>
<evidence type="ECO:0000256" key="3">
    <source>
        <dbReference type="ARBA" id="ARBA00048782"/>
    </source>
</evidence>
<reference evidence="8" key="1">
    <citation type="journal article" date="2012" name="Stand. Genomic Sci.">
        <title>Genome sequence of strain HIMB624, a cultured representative from the OM43 clade of marine Betaproteobacteria.</title>
        <authorList>
            <person name="Huggett M.J."/>
            <person name="Hayakawa D.H."/>
            <person name="Rappe M.S."/>
        </authorList>
    </citation>
    <scope>NUCLEOTIDE SEQUENCE [LARGE SCALE GENOMIC DNA]</scope>
    <source>
        <strain evidence="8">KB13</strain>
    </source>
</reference>
<dbReference type="AlphaFoldDB" id="B6BWA4"/>
<feature type="domain" description="Peptide methionine sulphoxide reductase MsrA" evidence="6">
    <location>
        <begin position="24"/>
        <end position="175"/>
    </location>
</feature>
<proteinExistence type="inferred from homology"/>
<dbReference type="Gene3D" id="3.30.1060.10">
    <property type="entry name" value="Peptide methionine sulphoxide reductase MsrA"/>
    <property type="match status" value="1"/>
</dbReference>